<accession>A0A6H5GVP2</accession>
<organism evidence="1 2">
    <name type="scientific">Nesidiocoris tenuis</name>
    <dbReference type="NCBI Taxonomy" id="355587"/>
    <lineage>
        <taxon>Eukaryota</taxon>
        <taxon>Metazoa</taxon>
        <taxon>Ecdysozoa</taxon>
        <taxon>Arthropoda</taxon>
        <taxon>Hexapoda</taxon>
        <taxon>Insecta</taxon>
        <taxon>Pterygota</taxon>
        <taxon>Neoptera</taxon>
        <taxon>Paraneoptera</taxon>
        <taxon>Hemiptera</taxon>
        <taxon>Heteroptera</taxon>
        <taxon>Panheteroptera</taxon>
        <taxon>Cimicomorpha</taxon>
        <taxon>Miridae</taxon>
        <taxon>Dicyphina</taxon>
        <taxon>Nesidiocoris</taxon>
    </lineage>
</organism>
<proteinExistence type="predicted"/>
<dbReference type="EMBL" id="CADCXU010019018">
    <property type="protein sequence ID" value="CAB0007359.1"/>
    <property type="molecule type" value="Genomic_DNA"/>
</dbReference>
<reference evidence="1 2" key="1">
    <citation type="submission" date="2020-02" db="EMBL/GenBank/DDBJ databases">
        <authorList>
            <person name="Ferguson B K."/>
        </authorList>
    </citation>
    <scope>NUCLEOTIDE SEQUENCE [LARGE SCALE GENOMIC DNA]</scope>
</reference>
<name>A0A6H5GVP2_9HEMI</name>
<evidence type="ECO:0000313" key="1">
    <source>
        <dbReference type="EMBL" id="CAB0007359.1"/>
    </source>
</evidence>
<evidence type="ECO:0000313" key="2">
    <source>
        <dbReference type="Proteomes" id="UP000479000"/>
    </source>
</evidence>
<sequence length="128" mass="14389">MDKPYRLYSAYTSCFLEDLSLIFYVLIKKKPKCLECHRAVARGGRQFCSRPPSTTKITTTRVTTDTTATKSGRPANSPDLRTITSRALAHRSSRVRTCPLPHPPLVIITISMSNHGLMELIFTSIFTE</sequence>
<dbReference type="Proteomes" id="UP000479000">
    <property type="component" value="Unassembled WGS sequence"/>
</dbReference>
<protein>
    <submittedName>
        <fullName evidence="1">Uncharacterized protein</fullName>
    </submittedName>
</protein>
<dbReference type="AlphaFoldDB" id="A0A6H5GVP2"/>
<gene>
    <name evidence="1" type="ORF">NTEN_LOCUS12647</name>
</gene>
<keyword evidence="2" id="KW-1185">Reference proteome</keyword>